<dbReference type="Proteomes" id="UP000433532">
    <property type="component" value="Unassembled WGS sequence"/>
</dbReference>
<evidence type="ECO:0000313" key="4">
    <source>
        <dbReference type="EMBL" id="WOS76526.1"/>
    </source>
</evidence>
<dbReference type="FunFam" id="3.90.550.10:FF:000263">
    <property type="entry name" value="Probable glycosyl transferase"/>
    <property type="match status" value="1"/>
</dbReference>
<keyword evidence="3" id="KW-0808">Transferase</keyword>
<proteinExistence type="predicted"/>
<name>A0A140SDW9_PSEAI</name>
<evidence type="ECO:0000259" key="2">
    <source>
        <dbReference type="Pfam" id="PF00535"/>
    </source>
</evidence>
<dbReference type="AlphaFoldDB" id="A0A140SDW9"/>
<dbReference type="InterPro" id="IPR050834">
    <property type="entry name" value="Glycosyltransf_2"/>
</dbReference>
<evidence type="ECO:0000313" key="5">
    <source>
        <dbReference type="Proteomes" id="UP000433532"/>
    </source>
</evidence>
<keyword evidence="1" id="KW-0997">Cell inner membrane</keyword>
<evidence type="ECO:0000256" key="1">
    <source>
        <dbReference type="ARBA" id="ARBA00022519"/>
    </source>
</evidence>
<dbReference type="Gene3D" id="3.90.550.10">
    <property type="entry name" value="Spore Coat Polysaccharide Biosynthesis Protein SpsA, Chain A"/>
    <property type="match status" value="1"/>
</dbReference>
<dbReference type="InterPro" id="IPR001173">
    <property type="entry name" value="Glyco_trans_2-like"/>
</dbReference>
<dbReference type="CDD" id="cd00761">
    <property type="entry name" value="Glyco_tranf_GTA_type"/>
    <property type="match status" value="1"/>
</dbReference>
<gene>
    <name evidence="4" type="primary">migA</name>
    <name evidence="3" type="ORF">GNQ48_23615</name>
    <name evidence="4" type="ORF">L4V69_29140</name>
</gene>
<dbReference type="GO" id="GO:0016740">
    <property type="term" value="F:transferase activity"/>
    <property type="evidence" value="ECO:0007669"/>
    <property type="project" value="UniProtKB-KW"/>
</dbReference>
<protein>
    <submittedName>
        <fullName evidence="4">Alpha-1,6-rhamnosyltransferase</fullName>
    </submittedName>
    <submittedName>
        <fullName evidence="3">Glycosyltransferase</fullName>
    </submittedName>
</protein>
<accession>A0A140SDW9</accession>
<dbReference type="EMBL" id="CP136986">
    <property type="protein sequence ID" value="WOS76526.1"/>
    <property type="molecule type" value="Genomic_DNA"/>
</dbReference>
<organism evidence="3 5">
    <name type="scientific">Pseudomonas aeruginosa</name>
    <dbReference type="NCBI Taxonomy" id="287"/>
    <lineage>
        <taxon>Bacteria</taxon>
        <taxon>Pseudomonadati</taxon>
        <taxon>Pseudomonadota</taxon>
        <taxon>Gammaproteobacteria</taxon>
        <taxon>Pseudomonadales</taxon>
        <taxon>Pseudomonadaceae</taxon>
        <taxon>Pseudomonas</taxon>
    </lineage>
</organism>
<reference evidence="3 5" key="1">
    <citation type="submission" date="2019-11" db="EMBL/GenBank/DDBJ databases">
        <title>Genomes of ocular Pseudomonas aeruginosa isolates.</title>
        <authorList>
            <person name="Khan M."/>
            <person name="Rice S.A."/>
            <person name="Willcox M.D.P."/>
            <person name="Stapleton F."/>
        </authorList>
    </citation>
    <scope>NUCLEOTIDE SEQUENCE [LARGE SCALE GENOMIC DNA]</scope>
    <source>
        <strain evidence="3 5">PA221</strain>
    </source>
</reference>
<sequence length="300" mass="34521">MIEEATSSKHSGTTDAPLVSVVAPCFNAEKYLEEALRSIYEQDYPNFEVIIVDDGSTDNSYAMLEQLQKVHGFQLYRQQNQGVSAALNFGLRHARGDYVATPDLDDIMLPHSLSVRAAYLDQHSEVGCVGALVIYIDSEGQETKRQNGNRIRQLDFDYLLGNAYVCGAPVSLYRMEALRAAGFYDPEIKVQDFQMTLRIASQGYQIHKLPVLVTRYRRHPDNLSRRYKVLLDADLRTIEPYQSHPAYERGRTELVNKALKYAVVADKRHAWQLLRSLPLRQWNRTTFRRLKRFLLHHETT</sequence>
<dbReference type="PANTHER" id="PTHR43685:SF2">
    <property type="entry name" value="GLYCOSYLTRANSFERASE 2-LIKE DOMAIN-CONTAINING PROTEIN"/>
    <property type="match status" value="1"/>
</dbReference>
<reference evidence="4" key="3">
    <citation type="submission" date="2023-10" db="EMBL/GenBank/DDBJ databases">
        <title>Pathogen: clinical or host-associated sample.</title>
        <authorList>
            <person name="Hergert J."/>
            <person name="Casey R."/>
            <person name="Wagner J."/>
            <person name="Young E.L."/>
            <person name="Oakeson K.F."/>
        </authorList>
    </citation>
    <scope>NUCLEOTIDE SEQUENCE</scope>
    <source>
        <strain evidence="4">2021CK-01020</strain>
    </source>
</reference>
<reference evidence="4" key="2">
    <citation type="submission" date="2023-06" db="EMBL/GenBank/DDBJ databases">
        <authorList>
            <consortium name="Clinical and Environmental Microbiology Branch: Whole genome sequencing antimicrobial resistance pathogens in the healthcare setting"/>
        </authorList>
    </citation>
    <scope>NUCLEOTIDE SEQUENCE</scope>
    <source>
        <strain evidence="4">2021CK-01020</strain>
    </source>
</reference>
<evidence type="ECO:0000313" key="3">
    <source>
        <dbReference type="EMBL" id="MUI37996.1"/>
    </source>
</evidence>
<dbReference type="PANTHER" id="PTHR43685">
    <property type="entry name" value="GLYCOSYLTRANSFERASE"/>
    <property type="match status" value="1"/>
</dbReference>
<dbReference type="SUPFAM" id="SSF53448">
    <property type="entry name" value="Nucleotide-diphospho-sugar transferases"/>
    <property type="match status" value="1"/>
</dbReference>
<dbReference type="Proteomes" id="UP001297540">
    <property type="component" value="Chromosome"/>
</dbReference>
<keyword evidence="1" id="KW-0472">Membrane</keyword>
<feature type="domain" description="Glycosyltransferase 2-like" evidence="2">
    <location>
        <begin position="20"/>
        <end position="179"/>
    </location>
</feature>
<dbReference type="RefSeq" id="WP_003085404.1">
    <property type="nucleotide sequence ID" value="NZ_AP014622.1"/>
</dbReference>
<dbReference type="Pfam" id="PF00535">
    <property type="entry name" value="Glycos_transf_2"/>
    <property type="match status" value="1"/>
</dbReference>
<dbReference type="KEGG" id="paeb:NCGM1900_2063"/>
<dbReference type="EMBL" id="WOAD01000024">
    <property type="protein sequence ID" value="MUI37996.1"/>
    <property type="molecule type" value="Genomic_DNA"/>
</dbReference>
<keyword evidence="1" id="KW-1003">Cell membrane</keyword>
<dbReference type="InterPro" id="IPR029044">
    <property type="entry name" value="Nucleotide-diphossugar_trans"/>
</dbReference>